<feature type="non-terminal residue" evidence="3">
    <location>
        <position position="451"/>
    </location>
</feature>
<dbReference type="SMART" id="SM00327">
    <property type="entry name" value="VWA"/>
    <property type="match status" value="2"/>
</dbReference>
<protein>
    <recommendedName>
        <fullName evidence="2">VWFA domain-containing protein</fullName>
    </recommendedName>
</protein>
<dbReference type="Proteomes" id="UP000271974">
    <property type="component" value="Unassembled WGS sequence"/>
</dbReference>
<sequence>MNVLDFLIFVGLVALTTCQNTCPATEVLFLLDESENARLAASTNPDLRPFDILQNSIRNFLQHPLVANSASDFRVGAISYSSGQDQRVVIPPRTSRSQALAGVANIGLVSHAGSWTYRGLEKVDLAPMYANSLLIIISSQGSGTQDRRNLAQQEISRVMGQLGWQPWVIVPQGGNPIDMTEMTLINNGQSPVVLYDQSQPPQGYNQLDRALNNVVEEMLCVTPVVPVPTTNVCPPTEVMFVLDESENAHMAASTDSVLRSFDILQGSIRNFLQHPLVANSPNDFRVGAVSYSSGTDQTQVIPVGSSPLQALNGIPNIGRVSNAGSWTYRGLEAITSRPSYSNSILIVISSQGSGTQERRTLAQQQVTRVASQLGWRPYVIVAQGMNPIDMEEMTLVNRGQTPVVLADQSQPPQGYKQLDGVLNFVVEQILCTSPATTVAPPTTTIPPTQSG</sequence>
<dbReference type="InterPro" id="IPR002035">
    <property type="entry name" value="VWF_A"/>
</dbReference>
<evidence type="ECO:0000256" key="1">
    <source>
        <dbReference type="SAM" id="SignalP"/>
    </source>
</evidence>
<gene>
    <name evidence="3" type="ORF">EGW08_018729</name>
</gene>
<dbReference type="InterPro" id="IPR036465">
    <property type="entry name" value="vWFA_dom_sf"/>
</dbReference>
<accession>A0A433SW54</accession>
<evidence type="ECO:0000313" key="4">
    <source>
        <dbReference type="Proteomes" id="UP000271974"/>
    </source>
</evidence>
<comment type="caution">
    <text evidence="3">The sequence shown here is derived from an EMBL/GenBank/DDBJ whole genome shotgun (WGS) entry which is preliminary data.</text>
</comment>
<reference evidence="3 4" key="1">
    <citation type="submission" date="2019-01" db="EMBL/GenBank/DDBJ databases">
        <title>A draft genome assembly of the solar-powered sea slug Elysia chlorotica.</title>
        <authorList>
            <person name="Cai H."/>
            <person name="Li Q."/>
            <person name="Fang X."/>
            <person name="Li J."/>
            <person name="Curtis N.E."/>
            <person name="Altenburger A."/>
            <person name="Shibata T."/>
            <person name="Feng M."/>
            <person name="Maeda T."/>
            <person name="Schwartz J.A."/>
            <person name="Shigenobu S."/>
            <person name="Lundholm N."/>
            <person name="Nishiyama T."/>
            <person name="Yang H."/>
            <person name="Hasebe M."/>
            <person name="Li S."/>
            <person name="Pierce S.K."/>
            <person name="Wang J."/>
        </authorList>
    </citation>
    <scope>NUCLEOTIDE SEQUENCE [LARGE SCALE GENOMIC DNA]</scope>
    <source>
        <strain evidence="3">EC2010</strain>
        <tissue evidence="3">Whole organism of an adult</tissue>
    </source>
</reference>
<feature type="chain" id="PRO_5019217203" description="VWFA domain-containing protein" evidence="1">
    <location>
        <begin position="19"/>
        <end position="451"/>
    </location>
</feature>
<feature type="domain" description="VWFA" evidence="2">
    <location>
        <begin position="235"/>
        <end position="413"/>
    </location>
</feature>
<evidence type="ECO:0000313" key="3">
    <source>
        <dbReference type="EMBL" id="RUS73514.1"/>
    </source>
</evidence>
<dbReference type="OrthoDB" id="6140136at2759"/>
<organism evidence="3 4">
    <name type="scientific">Elysia chlorotica</name>
    <name type="common">Eastern emerald elysia</name>
    <name type="synonym">Sea slug</name>
    <dbReference type="NCBI Taxonomy" id="188477"/>
    <lineage>
        <taxon>Eukaryota</taxon>
        <taxon>Metazoa</taxon>
        <taxon>Spiralia</taxon>
        <taxon>Lophotrochozoa</taxon>
        <taxon>Mollusca</taxon>
        <taxon>Gastropoda</taxon>
        <taxon>Heterobranchia</taxon>
        <taxon>Euthyneura</taxon>
        <taxon>Panpulmonata</taxon>
        <taxon>Sacoglossa</taxon>
        <taxon>Placobranchoidea</taxon>
        <taxon>Plakobranchidae</taxon>
        <taxon>Elysia</taxon>
    </lineage>
</organism>
<keyword evidence="4" id="KW-1185">Reference proteome</keyword>
<dbReference type="EMBL" id="RQTK01000928">
    <property type="protein sequence ID" value="RUS73514.1"/>
    <property type="molecule type" value="Genomic_DNA"/>
</dbReference>
<name>A0A433SW54_ELYCH</name>
<feature type="signal peptide" evidence="1">
    <location>
        <begin position="1"/>
        <end position="18"/>
    </location>
</feature>
<feature type="domain" description="VWFA" evidence="2">
    <location>
        <begin position="24"/>
        <end position="212"/>
    </location>
</feature>
<dbReference type="SUPFAM" id="SSF53300">
    <property type="entry name" value="vWA-like"/>
    <property type="match status" value="2"/>
</dbReference>
<evidence type="ECO:0000259" key="2">
    <source>
        <dbReference type="SMART" id="SM00327"/>
    </source>
</evidence>
<dbReference type="AlphaFoldDB" id="A0A433SW54"/>
<dbReference type="Gene3D" id="3.40.50.410">
    <property type="entry name" value="von Willebrand factor, type A domain"/>
    <property type="match status" value="1"/>
</dbReference>
<proteinExistence type="predicted"/>
<keyword evidence="1" id="KW-0732">Signal</keyword>